<keyword evidence="3 7" id="KW-0812">Transmembrane</keyword>
<keyword evidence="4 7" id="KW-1133">Transmembrane helix</keyword>
<dbReference type="Pfam" id="PF01618">
    <property type="entry name" value="MotA_ExbB"/>
    <property type="match status" value="1"/>
</dbReference>
<evidence type="ECO:0000256" key="3">
    <source>
        <dbReference type="ARBA" id="ARBA00022692"/>
    </source>
</evidence>
<evidence type="ECO:0000256" key="7">
    <source>
        <dbReference type="SAM" id="Phobius"/>
    </source>
</evidence>
<keyword evidence="6" id="KW-0813">Transport</keyword>
<evidence type="ECO:0000313" key="10">
    <source>
        <dbReference type="Proteomes" id="UP001220530"/>
    </source>
</evidence>
<sequence>MLLIRCGGIIAATSLAVVFEKPEVLGHAYQLISEELASGRDVSVSTGTMQTLIDSIQLRLDERRSLTQYIAGILILLGLIGTFIGLIDTLASVGKILGDLDISGTDPTTAIATLLGNLQIPLRGMAVGFSSSLFGAVSLAGAVNDGTLFVHGVFHLHAGF</sequence>
<comment type="subcellular location">
    <subcellularLocation>
        <location evidence="1">Cell membrane</location>
        <topology evidence="1">Multi-pass membrane protein</topology>
    </subcellularLocation>
    <subcellularLocation>
        <location evidence="6">Membrane</location>
        <topology evidence="6">Multi-pass membrane protein</topology>
    </subcellularLocation>
</comment>
<reference evidence="9 10" key="1">
    <citation type="submission" date="2023-02" db="EMBL/GenBank/DDBJ databases">
        <title>Devosia algicola sp. nov., isolated from the phycosphere of marine algae.</title>
        <authorList>
            <person name="Kim J.M."/>
            <person name="Lee J.K."/>
            <person name="Choi B.J."/>
            <person name="Bayburt H."/>
            <person name="Jeon C.O."/>
        </authorList>
    </citation>
    <scope>NUCLEOTIDE SEQUENCE [LARGE SCALE GENOMIC DNA]</scope>
    <source>
        <strain evidence="9 10">G20-9</strain>
    </source>
</reference>
<dbReference type="Proteomes" id="UP001220530">
    <property type="component" value="Chromosome"/>
</dbReference>
<organism evidence="9 10">
    <name type="scientific">Devosia algicola</name>
    <dbReference type="NCBI Taxonomy" id="3026418"/>
    <lineage>
        <taxon>Bacteria</taxon>
        <taxon>Pseudomonadati</taxon>
        <taxon>Pseudomonadota</taxon>
        <taxon>Alphaproteobacteria</taxon>
        <taxon>Hyphomicrobiales</taxon>
        <taxon>Devosiaceae</taxon>
        <taxon>Devosia</taxon>
    </lineage>
</organism>
<dbReference type="EMBL" id="CP118246">
    <property type="protein sequence ID" value="WDR01583.1"/>
    <property type="molecule type" value="Genomic_DNA"/>
</dbReference>
<evidence type="ECO:0000256" key="6">
    <source>
        <dbReference type="RuleBase" id="RU004057"/>
    </source>
</evidence>
<keyword evidence="6" id="KW-0653">Protein transport</keyword>
<comment type="similarity">
    <text evidence="6">Belongs to the exbB/tolQ family.</text>
</comment>
<keyword evidence="5 7" id="KW-0472">Membrane</keyword>
<evidence type="ECO:0000313" key="9">
    <source>
        <dbReference type="EMBL" id="WDR01583.1"/>
    </source>
</evidence>
<evidence type="ECO:0000256" key="5">
    <source>
        <dbReference type="ARBA" id="ARBA00023136"/>
    </source>
</evidence>
<dbReference type="RefSeq" id="WP_282217993.1">
    <property type="nucleotide sequence ID" value="NZ_CP118246.1"/>
</dbReference>
<feature type="transmembrane region" description="Helical" evidence="7">
    <location>
        <begin position="66"/>
        <end position="87"/>
    </location>
</feature>
<keyword evidence="2" id="KW-1003">Cell membrane</keyword>
<gene>
    <name evidence="9" type="ORF">PSQ19_12440</name>
</gene>
<keyword evidence="10" id="KW-1185">Reference proteome</keyword>
<accession>A0ABY7YJV0</accession>
<name>A0ABY7YJV0_9HYPH</name>
<evidence type="ECO:0000259" key="8">
    <source>
        <dbReference type="Pfam" id="PF01618"/>
    </source>
</evidence>
<evidence type="ECO:0000256" key="4">
    <source>
        <dbReference type="ARBA" id="ARBA00022989"/>
    </source>
</evidence>
<protein>
    <submittedName>
        <fullName evidence="9">MotA/TolQ/ExbB proton channel family protein</fullName>
    </submittedName>
</protein>
<dbReference type="InterPro" id="IPR002898">
    <property type="entry name" value="MotA_ExbB_proton_chnl"/>
</dbReference>
<feature type="domain" description="MotA/TolQ/ExbB proton channel" evidence="8">
    <location>
        <begin position="36"/>
        <end position="95"/>
    </location>
</feature>
<proteinExistence type="inferred from homology"/>
<evidence type="ECO:0000256" key="2">
    <source>
        <dbReference type="ARBA" id="ARBA00022475"/>
    </source>
</evidence>
<evidence type="ECO:0000256" key="1">
    <source>
        <dbReference type="ARBA" id="ARBA00004651"/>
    </source>
</evidence>